<name>A0ACC5ZRW4_9RHOB</name>
<protein>
    <submittedName>
        <fullName evidence="1">Uncharacterized protein</fullName>
    </submittedName>
</protein>
<gene>
    <name evidence="1" type="ORF">M8744_02555</name>
</gene>
<dbReference type="Proteomes" id="UP001203036">
    <property type="component" value="Unassembled WGS sequence"/>
</dbReference>
<evidence type="ECO:0000313" key="1">
    <source>
        <dbReference type="EMBL" id="MCM2561017.1"/>
    </source>
</evidence>
<keyword evidence="2" id="KW-1185">Reference proteome</keyword>
<sequence length="163" mass="17421">MVALPDTVDHTPRLQARPARQAFAALSASLRFMGVVMILSAVGIWLVPVTAGDGAMVLMKLLVSLLFGCMGAVIVQWGRDGRTDEIHIDTGAGELRHVSRSCDGGMRLRARYRLDELSDIRLQDGKLTVLGQGGAALVQLSAESVEDIGAIRAALMRTPARVS</sequence>
<comment type="caution">
    <text evidence="1">The sequence shown here is derived from an EMBL/GenBank/DDBJ whole genome shotgun (WGS) entry which is preliminary data.</text>
</comment>
<evidence type="ECO:0000313" key="2">
    <source>
        <dbReference type="Proteomes" id="UP001203036"/>
    </source>
</evidence>
<organism evidence="1 2">
    <name type="scientific">Lutimaribacter degradans</name>
    <dbReference type="NCBI Taxonomy" id="2945989"/>
    <lineage>
        <taxon>Bacteria</taxon>
        <taxon>Pseudomonadati</taxon>
        <taxon>Pseudomonadota</taxon>
        <taxon>Alphaproteobacteria</taxon>
        <taxon>Rhodobacterales</taxon>
        <taxon>Roseobacteraceae</taxon>
        <taxon>Lutimaribacter</taxon>
    </lineage>
</organism>
<reference evidence="1" key="1">
    <citation type="submission" date="2022-06" db="EMBL/GenBank/DDBJ databases">
        <title>Lutimaribacter sp. EGI FJ00013, a novel bacterium isolated from a salt lake sediment enrichment.</title>
        <authorList>
            <person name="Gao L."/>
            <person name="Fang B.-Z."/>
            <person name="Li W.-J."/>
        </authorList>
    </citation>
    <scope>NUCLEOTIDE SEQUENCE</scope>
    <source>
        <strain evidence="1">EGI FJ00013</strain>
    </source>
</reference>
<accession>A0ACC5ZRW4</accession>
<proteinExistence type="predicted"/>
<dbReference type="EMBL" id="JAMQGO010000001">
    <property type="protein sequence ID" value="MCM2561017.1"/>
    <property type="molecule type" value="Genomic_DNA"/>
</dbReference>